<reference evidence="2" key="1">
    <citation type="submission" date="2024-06" db="EMBL/GenBank/DDBJ databases">
        <authorList>
            <person name="Valenzuela N."/>
            <person name="Pablo J."/>
            <person name="Strother B."/>
            <person name="Cravalho Y."/>
            <person name="Barto Z."/>
            <person name="Kane C."/>
            <person name="Chong R.A."/>
            <person name="Kawasaki K."/>
            <person name="Cruz S."/>
            <person name="Porter M.L."/>
            <person name="Pearce R."/>
            <person name="Hohenstein G."/>
            <person name="Li K."/>
            <person name="Kaniho J."/>
            <person name="Sadones M."/>
            <person name="Hamlin F."/>
            <person name="Daniels M."/>
            <person name="McKee K."/>
            <person name="Furlong K.P."/>
            <person name="Rudner A.D."/>
            <person name="Beyer A.R."/>
            <person name="Edgington N.P."/>
            <person name="Freise A.C."/>
            <person name="Garcia Costas A.M."/>
            <person name="Gibb B.P."/>
            <person name="Klyczek K.K."/>
            <person name="Swerdlow S.J."/>
            <person name="Garlena R.A."/>
            <person name="Russell D.A."/>
            <person name="Jacobs-Sera D."/>
            <person name="Hatfull G.F."/>
        </authorList>
    </citation>
    <scope>NUCLEOTIDE SEQUENCE</scope>
</reference>
<feature type="compositionally biased region" description="Low complexity" evidence="1">
    <location>
        <begin position="1"/>
        <end position="21"/>
    </location>
</feature>
<gene>
    <name evidence="2" type="primary">6</name>
    <name evidence="2" type="ORF">SEA_KEALII_6</name>
</gene>
<evidence type="ECO:0000256" key="1">
    <source>
        <dbReference type="SAM" id="MobiDB-lite"/>
    </source>
</evidence>
<evidence type="ECO:0000313" key="3">
    <source>
        <dbReference type="Proteomes" id="UP000827862"/>
    </source>
</evidence>
<accession>A0AA95B8B3</accession>
<dbReference type="KEGG" id="vg:77954514"/>
<dbReference type="RefSeq" id="YP_010678123.1">
    <property type="nucleotide sequence ID" value="NC_071031.1"/>
</dbReference>
<proteinExistence type="predicted"/>
<feature type="region of interest" description="Disordered" evidence="1">
    <location>
        <begin position="1"/>
        <end position="31"/>
    </location>
</feature>
<feature type="region of interest" description="Disordered" evidence="1">
    <location>
        <begin position="115"/>
        <end position="184"/>
    </location>
</feature>
<dbReference type="GeneID" id="77954514"/>
<sequence>MANTEAQNNEAAAEGAKPEGGSNPWGDDFDAEKAWRLVQNLRAEVTGLKTERDNLKTERDNLKSEKDAAADEGKSELQKLQDRIAEIEKASKDKDRDLALQKVLRKHPELEEFADLLTGETEEELSQKAERLAKIGKKSDDDGEQNPGSSTELPGMPKPNLVPGHGGGDSEAFDPVAIAKAARR</sequence>
<organism evidence="2 3">
    <name type="scientific">Arthrobacter phage KeAlii</name>
    <dbReference type="NCBI Taxonomy" id="2885973"/>
    <lineage>
        <taxon>Viruses</taxon>
        <taxon>Duplodnaviria</taxon>
        <taxon>Heunggongvirae</taxon>
        <taxon>Uroviricota</taxon>
        <taxon>Caudoviricetes</taxon>
        <taxon>Casidaviridae</taxon>
        <taxon>Manhattanvirus</taxon>
        <taxon>Manhattanvirus kealii</taxon>
    </lineage>
</organism>
<dbReference type="Proteomes" id="UP000827862">
    <property type="component" value="Segment"/>
</dbReference>
<evidence type="ECO:0000313" key="2">
    <source>
        <dbReference type="EMBL" id="UDL14612.1"/>
    </source>
</evidence>
<feature type="region of interest" description="Disordered" evidence="1">
    <location>
        <begin position="56"/>
        <end position="77"/>
    </location>
</feature>
<protein>
    <submittedName>
        <fullName evidence="2">Scaffolding protein</fullName>
    </submittedName>
</protein>
<dbReference type="EMBL" id="OK040777">
    <property type="protein sequence ID" value="UDL14612.1"/>
    <property type="molecule type" value="Genomic_DNA"/>
</dbReference>
<keyword evidence="3" id="KW-1185">Reference proteome</keyword>
<feature type="compositionally biased region" description="Basic and acidic residues" evidence="1">
    <location>
        <begin position="125"/>
        <end position="140"/>
    </location>
</feature>
<name>A0AA95B8B3_9CAUD</name>